<evidence type="ECO:0000256" key="2">
    <source>
        <dbReference type="ARBA" id="ARBA00004496"/>
    </source>
</evidence>
<dbReference type="InterPro" id="IPR020590">
    <property type="entry name" value="Guanylate_kinase_CS"/>
</dbReference>
<comment type="catalytic activity">
    <reaction evidence="12 13">
        <text>GMP + ATP = GDP + ADP</text>
        <dbReference type="Rhea" id="RHEA:20780"/>
        <dbReference type="ChEBI" id="CHEBI:30616"/>
        <dbReference type="ChEBI" id="CHEBI:58115"/>
        <dbReference type="ChEBI" id="CHEBI:58189"/>
        <dbReference type="ChEBI" id="CHEBI:456216"/>
        <dbReference type="EC" id="2.7.4.8"/>
    </reaction>
</comment>
<dbReference type="EC" id="2.7.4.8" evidence="4 13"/>
<keyword evidence="6 13" id="KW-0963">Cytoplasm</keyword>
<dbReference type="SMART" id="SM00072">
    <property type="entry name" value="GuKc"/>
    <property type="match status" value="1"/>
</dbReference>
<dbReference type="Pfam" id="PF00625">
    <property type="entry name" value="Guanylate_kin"/>
    <property type="match status" value="1"/>
</dbReference>
<evidence type="ECO:0000256" key="1">
    <source>
        <dbReference type="ARBA" id="ARBA00003531"/>
    </source>
</evidence>
<dbReference type="RefSeq" id="WP_259659668.1">
    <property type="nucleotide sequence ID" value="NZ_JAHXRI010000001.1"/>
</dbReference>
<dbReference type="PANTHER" id="PTHR23117">
    <property type="entry name" value="GUANYLATE KINASE-RELATED"/>
    <property type="match status" value="1"/>
</dbReference>
<keyword evidence="16" id="KW-1185">Reference proteome</keyword>
<dbReference type="Gene3D" id="3.40.50.300">
    <property type="entry name" value="P-loop containing nucleotide triphosphate hydrolases"/>
    <property type="match status" value="1"/>
</dbReference>
<evidence type="ECO:0000256" key="4">
    <source>
        <dbReference type="ARBA" id="ARBA00012961"/>
    </source>
</evidence>
<proteinExistence type="inferred from homology"/>
<evidence type="ECO:0000259" key="14">
    <source>
        <dbReference type="PROSITE" id="PS50052"/>
    </source>
</evidence>
<dbReference type="NCBIfam" id="TIGR03263">
    <property type="entry name" value="guanyl_kin"/>
    <property type="match status" value="1"/>
</dbReference>
<dbReference type="CDD" id="cd00071">
    <property type="entry name" value="GMPK"/>
    <property type="match status" value="1"/>
</dbReference>
<dbReference type="AlphaFoldDB" id="A0A953N7Y6"/>
<evidence type="ECO:0000256" key="10">
    <source>
        <dbReference type="ARBA" id="ARBA00022840"/>
    </source>
</evidence>
<evidence type="ECO:0000256" key="13">
    <source>
        <dbReference type="HAMAP-Rule" id="MF_00328"/>
    </source>
</evidence>
<dbReference type="PROSITE" id="PS50052">
    <property type="entry name" value="GUANYLATE_KINASE_2"/>
    <property type="match status" value="1"/>
</dbReference>
<organism evidence="15 16">
    <name type="scientific">Zwartia hollandica</name>
    <dbReference type="NCBI Taxonomy" id="324606"/>
    <lineage>
        <taxon>Bacteria</taxon>
        <taxon>Pseudomonadati</taxon>
        <taxon>Pseudomonadota</taxon>
        <taxon>Betaproteobacteria</taxon>
        <taxon>Burkholderiales</taxon>
        <taxon>Alcaligenaceae</taxon>
        <taxon>Zwartia</taxon>
    </lineage>
</organism>
<accession>A0A953N7Y6</accession>
<evidence type="ECO:0000256" key="11">
    <source>
        <dbReference type="ARBA" id="ARBA00030128"/>
    </source>
</evidence>
<keyword evidence="9 13" id="KW-0418">Kinase</keyword>
<comment type="similarity">
    <text evidence="3 13">Belongs to the guanylate kinase family.</text>
</comment>
<dbReference type="HAMAP" id="MF_00328">
    <property type="entry name" value="Guanylate_kinase"/>
    <property type="match status" value="1"/>
</dbReference>
<dbReference type="Gene3D" id="3.30.63.10">
    <property type="entry name" value="Guanylate Kinase phosphate binding domain"/>
    <property type="match status" value="1"/>
</dbReference>
<dbReference type="InterPro" id="IPR008144">
    <property type="entry name" value="Guanylate_kin-like_dom"/>
</dbReference>
<evidence type="ECO:0000256" key="8">
    <source>
        <dbReference type="ARBA" id="ARBA00022741"/>
    </source>
</evidence>
<dbReference type="InterPro" id="IPR017665">
    <property type="entry name" value="Guanylate_kinase"/>
</dbReference>
<protein>
    <recommendedName>
        <fullName evidence="5 13">Guanylate kinase</fullName>
        <ecNumber evidence="4 13">2.7.4.8</ecNumber>
    </recommendedName>
    <alternativeName>
        <fullName evidence="11 13">GMP kinase</fullName>
    </alternativeName>
</protein>
<dbReference type="InterPro" id="IPR027417">
    <property type="entry name" value="P-loop_NTPase"/>
</dbReference>
<sequence>MSSVAGNVFMVVAPSGAGKSSLVNALLAQDNSLWLSVSCTTRAPRAGEQHGKDYRFVTHAEFDALRHHNQLLEWAEVHGNYYGTPRDHIDAALARNQDVLLEIDWQGARQVKKLYPDSKGIFILPPSIDTLRQRLTARGQDSLEVIERRIQAAAEEISHAPEFEYVIINQDFSLALAQLAEIIRTNRLRYRSQQVLHAALFSQLGLAAPK</sequence>
<dbReference type="PANTHER" id="PTHR23117:SF13">
    <property type="entry name" value="GUANYLATE KINASE"/>
    <property type="match status" value="1"/>
</dbReference>
<evidence type="ECO:0000313" key="15">
    <source>
        <dbReference type="EMBL" id="MBZ1349257.1"/>
    </source>
</evidence>
<evidence type="ECO:0000256" key="9">
    <source>
        <dbReference type="ARBA" id="ARBA00022777"/>
    </source>
</evidence>
<gene>
    <name evidence="13 15" type="primary">gmk</name>
    <name evidence="15" type="ORF">KZZ10_01230</name>
</gene>
<evidence type="ECO:0000256" key="3">
    <source>
        <dbReference type="ARBA" id="ARBA00005790"/>
    </source>
</evidence>
<keyword evidence="10 13" id="KW-0067">ATP-binding</keyword>
<reference evidence="15" key="1">
    <citation type="submission" date="2021-07" db="EMBL/GenBank/DDBJ databases">
        <title>New genus and species of the family Alcaligenaceae.</title>
        <authorList>
            <person name="Hahn M.W."/>
        </authorList>
    </citation>
    <scope>NUCLEOTIDE SEQUENCE</scope>
    <source>
        <strain evidence="15">LF4-65</strain>
    </source>
</reference>
<dbReference type="SUPFAM" id="SSF52540">
    <property type="entry name" value="P-loop containing nucleoside triphosphate hydrolases"/>
    <property type="match status" value="1"/>
</dbReference>
<evidence type="ECO:0000256" key="6">
    <source>
        <dbReference type="ARBA" id="ARBA00022490"/>
    </source>
</evidence>
<evidence type="ECO:0000313" key="16">
    <source>
        <dbReference type="Proteomes" id="UP000739565"/>
    </source>
</evidence>
<dbReference type="PROSITE" id="PS00856">
    <property type="entry name" value="GUANYLATE_KINASE_1"/>
    <property type="match status" value="1"/>
</dbReference>
<dbReference type="GO" id="GO:0004385">
    <property type="term" value="F:GMP kinase activity"/>
    <property type="evidence" value="ECO:0007669"/>
    <property type="project" value="UniProtKB-UniRule"/>
</dbReference>
<name>A0A953N7Y6_9BURK</name>
<dbReference type="InterPro" id="IPR008145">
    <property type="entry name" value="GK/Ca_channel_bsu"/>
</dbReference>
<dbReference type="GO" id="GO:0005524">
    <property type="term" value="F:ATP binding"/>
    <property type="evidence" value="ECO:0007669"/>
    <property type="project" value="UniProtKB-UniRule"/>
</dbReference>
<dbReference type="FunFam" id="3.30.63.10:FF:000005">
    <property type="entry name" value="Guanylate kinase"/>
    <property type="match status" value="1"/>
</dbReference>
<dbReference type="Proteomes" id="UP000739565">
    <property type="component" value="Unassembled WGS sequence"/>
</dbReference>
<comment type="subcellular location">
    <subcellularLocation>
        <location evidence="2 13">Cytoplasm</location>
    </subcellularLocation>
</comment>
<feature type="binding site" evidence="13">
    <location>
        <begin position="13"/>
        <end position="20"/>
    </location>
    <ligand>
        <name>ATP</name>
        <dbReference type="ChEBI" id="CHEBI:30616"/>
    </ligand>
</feature>
<keyword evidence="7 13" id="KW-0808">Transferase</keyword>
<feature type="domain" description="Guanylate kinase-like" evidence="14">
    <location>
        <begin position="6"/>
        <end position="184"/>
    </location>
</feature>
<evidence type="ECO:0000256" key="5">
    <source>
        <dbReference type="ARBA" id="ARBA00016296"/>
    </source>
</evidence>
<evidence type="ECO:0000256" key="12">
    <source>
        <dbReference type="ARBA" id="ARBA00048594"/>
    </source>
</evidence>
<keyword evidence="8 13" id="KW-0547">Nucleotide-binding</keyword>
<evidence type="ECO:0000256" key="7">
    <source>
        <dbReference type="ARBA" id="ARBA00022679"/>
    </source>
</evidence>
<comment type="caution">
    <text evidence="15">The sequence shown here is derived from an EMBL/GenBank/DDBJ whole genome shotgun (WGS) entry which is preliminary data.</text>
</comment>
<dbReference type="GO" id="GO:0005829">
    <property type="term" value="C:cytosol"/>
    <property type="evidence" value="ECO:0007669"/>
    <property type="project" value="TreeGrafter"/>
</dbReference>
<dbReference type="EMBL" id="JAHXRI010000001">
    <property type="protein sequence ID" value="MBZ1349257.1"/>
    <property type="molecule type" value="Genomic_DNA"/>
</dbReference>
<comment type="function">
    <text evidence="1 13">Essential for recycling GMP and indirectly, cGMP.</text>
</comment>